<gene>
    <name evidence="7" type="ORF">FA10DRAFT_256708</name>
</gene>
<dbReference type="InterPro" id="IPR036396">
    <property type="entry name" value="Cyt_P450_sf"/>
</dbReference>
<dbReference type="RefSeq" id="XP_025374023.1">
    <property type="nucleotide sequence ID" value="XM_025519817.1"/>
</dbReference>
<evidence type="ECO:0000256" key="6">
    <source>
        <dbReference type="RuleBase" id="RU000461"/>
    </source>
</evidence>
<proteinExistence type="inferred from homology"/>
<dbReference type="PRINTS" id="PR00463">
    <property type="entry name" value="EP450I"/>
</dbReference>
<comment type="cofactor">
    <cofactor evidence="5">
        <name>heme</name>
        <dbReference type="ChEBI" id="CHEBI:30413"/>
    </cofactor>
</comment>
<dbReference type="EMBL" id="KZ819642">
    <property type="protein sequence ID" value="PWN86825.1"/>
    <property type="molecule type" value="Genomic_DNA"/>
</dbReference>
<evidence type="ECO:0000256" key="5">
    <source>
        <dbReference type="PIRSR" id="PIRSR602401-1"/>
    </source>
</evidence>
<dbReference type="AlphaFoldDB" id="A0A316YGE3"/>
<keyword evidence="5 6" id="KW-0349">Heme</keyword>
<dbReference type="InterPro" id="IPR017972">
    <property type="entry name" value="Cyt_P450_CS"/>
</dbReference>
<dbReference type="OrthoDB" id="1470350at2759"/>
<evidence type="ECO:0000256" key="1">
    <source>
        <dbReference type="ARBA" id="ARBA00010617"/>
    </source>
</evidence>
<dbReference type="GO" id="GO:0016705">
    <property type="term" value="F:oxidoreductase activity, acting on paired donors, with incorporation or reduction of molecular oxygen"/>
    <property type="evidence" value="ECO:0007669"/>
    <property type="project" value="InterPro"/>
</dbReference>
<dbReference type="STRING" id="215250.A0A316YGE3"/>
<dbReference type="GO" id="GO:0020037">
    <property type="term" value="F:heme binding"/>
    <property type="evidence" value="ECO:0007669"/>
    <property type="project" value="InterPro"/>
</dbReference>
<dbReference type="PANTHER" id="PTHR24296">
    <property type="entry name" value="CYTOCHROME P450"/>
    <property type="match status" value="1"/>
</dbReference>
<dbReference type="Gene3D" id="1.10.630.10">
    <property type="entry name" value="Cytochrome P450"/>
    <property type="match status" value="1"/>
</dbReference>
<evidence type="ECO:0000256" key="2">
    <source>
        <dbReference type="ARBA" id="ARBA00022723"/>
    </source>
</evidence>
<dbReference type="InterPro" id="IPR001128">
    <property type="entry name" value="Cyt_P450"/>
</dbReference>
<dbReference type="InParanoid" id="A0A316YGE3"/>
<sequence>MTDHTLAALVAAAAVLVLATVRHWKTAIFAPAPLPRDTSDPSKRWPKQPPTVPFLGHQLVLNANSDRFLDLFLEWRLKYGPGYELTIPGRRMIDINHPVWLEHVQKTQFDNFGRAHLMPVLGGVQRTGIFNSDGRHWQVQRKAATHAFSRNHFKGPIRDKIGAHVKIVVDLFDNLAATGQVFDFQDVMARFTMLLSLAVAFSEPAGLADCLTADPACLERRYKFVDAFDEASPLIDSRNRNALWQLTERTTSRGHARAIQTAVDAIYDFINPLVKARLATTKAGVKNRTGDLLDLFMEHESDPWTLSGWMASMLFAGRDTTAFTITWQMYELLRPGNAGQNLLGRARAEVAELGHQFHHSAKDADTLDYDDMKGLTLHNAMWQETTRVHPAAARGTPTVCYRDTVLPAIADIGQPAVVVRKGDVVIWQDWVYNRLPEVWGDDCLDYRPERFLDGETGSLRNVSMWTWHSFNAGPRTCLGKTLATFEALSLLSALLPRYDFEMADPGMQAKYTTGLNMGIEQGLRLRVRRRE</sequence>
<keyword evidence="8" id="KW-1185">Reference proteome</keyword>
<keyword evidence="4 5" id="KW-0408">Iron</keyword>
<evidence type="ECO:0000256" key="4">
    <source>
        <dbReference type="ARBA" id="ARBA00023004"/>
    </source>
</evidence>
<evidence type="ECO:0000313" key="8">
    <source>
        <dbReference type="Proteomes" id="UP000245768"/>
    </source>
</evidence>
<dbReference type="Pfam" id="PF00067">
    <property type="entry name" value="p450"/>
    <property type="match status" value="1"/>
</dbReference>
<comment type="similarity">
    <text evidence="1 6">Belongs to the cytochrome P450 family.</text>
</comment>
<accession>A0A316YGE3</accession>
<dbReference type="InterPro" id="IPR002401">
    <property type="entry name" value="Cyt_P450_E_grp-I"/>
</dbReference>
<keyword evidence="3 6" id="KW-0560">Oxidoreductase</keyword>
<dbReference type="GO" id="GO:0005506">
    <property type="term" value="F:iron ion binding"/>
    <property type="evidence" value="ECO:0007669"/>
    <property type="project" value="InterPro"/>
</dbReference>
<name>A0A316YGE3_9BASI</name>
<keyword evidence="6" id="KW-0503">Monooxygenase</keyword>
<dbReference type="GO" id="GO:0006629">
    <property type="term" value="P:lipid metabolic process"/>
    <property type="evidence" value="ECO:0007669"/>
    <property type="project" value="UniProtKB-ARBA"/>
</dbReference>
<dbReference type="GeneID" id="37041733"/>
<keyword evidence="2 5" id="KW-0479">Metal-binding</keyword>
<dbReference type="Proteomes" id="UP000245768">
    <property type="component" value="Unassembled WGS sequence"/>
</dbReference>
<feature type="binding site" description="axial binding residue" evidence="5">
    <location>
        <position position="477"/>
    </location>
    <ligand>
        <name>heme</name>
        <dbReference type="ChEBI" id="CHEBI:30413"/>
    </ligand>
    <ligandPart>
        <name>Fe</name>
        <dbReference type="ChEBI" id="CHEBI:18248"/>
    </ligandPart>
</feature>
<dbReference type="GO" id="GO:0004497">
    <property type="term" value="F:monooxygenase activity"/>
    <property type="evidence" value="ECO:0007669"/>
    <property type="project" value="UniProtKB-KW"/>
</dbReference>
<evidence type="ECO:0000313" key="7">
    <source>
        <dbReference type="EMBL" id="PWN86825.1"/>
    </source>
</evidence>
<organism evidence="7 8">
    <name type="scientific">Acaromyces ingoldii</name>
    <dbReference type="NCBI Taxonomy" id="215250"/>
    <lineage>
        <taxon>Eukaryota</taxon>
        <taxon>Fungi</taxon>
        <taxon>Dikarya</taxon>
        <taxon>Basidiomycota</taxon>
        <taxon>Ustilaginomycotina</taxon>
        <taxon>Exobasidiomycetes</taxon>
        <taxon>Exobasidiales</taxon>
        <taxon>Cryptobasidiaceae</taxon>
        <taxon>Acaromyces</taxon>
    </lineage>
</organism>
<reference evidence="7 8" key="1">
    <citation type="journal article" date="2018" name="Mol. Biol. Evol.">
        <title>Broad Genomic Sampling Reveals a Smut Pathogenic Ancestry of the Fungal Clade Ustilaginomycotina.</title>
        <authorList>
            <person name="Kijpornyongpan T."/>
            <person name="Mondo S.J."/>
            <person name="Barry K."/>
            <person name="Sandor L."/>
            <person name="Lee J."/>
            <person name="Lipzen A."/>
            <person name="Pangilinan J."/>
            <person name="LaButti K."/>
            <person name="Hainaut M."/>
            <person name="Henrissat B."/>
            <person name="Grigoriev I.V."/>
            <person name="Spatafora J.W."/>
            <person name="Aime M.C."/>
        </authorList>
    </citation>
    <scope>NUCLEOTIDE SEQUENCE [LARGE SCALE GENOMIC DNA]</scope>
    <source>
        <strain evidence="7 8">MCA 4198</strain>
    </source>
</reference>
<evidence type="ECO:0000256" key="3">
    <source>
        <dbReference type="ARBA" id="ARBA00023002"/>
    </source>
</evidence>
<dbReference type="SUPFAM" id="SSF48264">
    <property type="entry name" value="Cytochrome P450"/>
    <property type="match status" value="1"/>
</dbReference>
<dbReference type="PROSITE" id="PS00086">
    <property type="entry name" value="CYTOCHROME_P450"/>
    <property type="match status" value="1"/>
</dbReference>
<dbReference type="PRINTS" id="PR00385">
    <property type="entry name" value="P450"/>
</dbReference>
<protein>
    <submittedName>
        <fullName evidence="7">Cytochrome P450</fullName>
    </submittedName>
</protein>